<keyword evidence="4" id="KW-1185">Reference proteome</keyword>
<proteinExistence type="predicted"/>
<comment type="caution">
    <text evidence="3">The sequence shown here is derived from an EMBL/GenBank/DDBJ whole genome shotgun (WGS) entry which is preliminary data.</text>
</comment>
<sequence>RVPVPQVSACPCPPSVIVFLSCLLSVFALHVCIWLSSPISWLQPVRGPVWGVIRSSDASYVTPQTCPQMILRVQTAEDNTTLRTSRANMSPTVFILLSLLLGVSHALLKVHVEPNVVAAPGATVQLKCLLQEVKDPLDLKDLMILWFTRGIQVAEFDKTITIDKPGMSMSLEALKKGDATLTIQSFSPEHAGNYRCHVFYKSENTMRQTVLSSNGE</sequence>
<dbReference type="Pfam" id="PF07686">
    <property type="entry name" value="V-set"/>
    <property type="match status" value="1"/>
</dbReference>
<dbReference type="AlphaFoldDB" id="A0AAV6YK27"/>
<evidence type="ECO:0000259" key="2">
    <source>
        <dbReference type="PROSITE" id="PS50835"/>
    </source>
</evidence>
<feature type="domain" description="Ig-like" evidence="2">
    <location>
        <begin position="91"/>
        <end position="212"/>
    </location>
</feature>
<dbReference type="SMART" id="SM00409">
    <property type="entry name" value="IG"/>
    <property type="match status" value="1"/>
</dbReference>
<organism evidence="3 4">
    <name type="scientific">Engystomops pustulosus</name>
    <name type="common">Tungara frog</name>
    <name type="synonym">Physalaemus pustulosus</name>
    <dbReference type="NCBI Taxonomy" id="76066"/>
    <lineage>
        <taxon>Eukaryota</taxon>
        <taxon>Metazoa</taxon>
        <taxon>Chordata</taxon>
        <taxon>Craniata</taxon>
        <taxon>Vertebrata</taxon>
        <taxon>Euteleostomi</taxon>
        <taxon>Amphibia</taxon>
        <taxon>Batrachia</taxon>
        <taxon>Anura</taxon>
        <taxon>Neobatrachia</taxon>
        <taxon>Hyloidea</taxon>
        <taxon>Leptodactylidae</taxon>
        <taxon>Leiuperinae</taxon>
        <taxon>Engystomops</taxon>
    </lineage>
</organism>
<dbReference type="Gene3D" id="2.60.40.10">
    <property type="entry name" value="Immunoglobulins"/>
    <property type="match status" value="1"/>
</dbReference>
<feature type="non-terminal residue" evidence="3">
    <location>
        <position position="1"/>
    </location>
</feature>
<feature type="transmembrane region" description="Helical" evidence="1">
    <location>
        <begin position="16"/>
        <end position="36"/>
    </location>
</feature>
<name>A0AAV6YK27_ENGPU</name>
<protein>
    <recommendedName>
        <fullName evidence="2">Ig-like domain-containing protein</fullName>
    </recommendedName>
</protein>
<dbReference type="InterPro" id="IPR003599">
    <property type="entry name" value="Ig_sub"/>
</dbReference>
<gene>
    <name evidence="3" type="ORF">GDO81_028266</name>
</gene>
<evidence type="ECO:0000313" key="4">
    <source>
        <dbReference type="Proteomes" id="UP000824782"/>
    </source>
</evidence>
<accession>A0AAV6YK27</accession>
<dbReference type="EMBL" id="WNYA01063410">
    <property type="protein sequence ID" value="KAG8535562.1"/>
    <property type="molecule type" value="Genomic_DNA"/>
</dbReference>
<reference evidence="3" key="1">
    <citation type="thesis" date="2020" institute="ProQuest LLC" country="789 East Eisenhower Parkway, Ann Arbor, MI, USA">
        <title>Comparative Genomics and Chromosome Evolution.</title>
        <authorList>
            <person name="Mudd A.B."/>
        </authorList>
    </citation>
    <scope>NUCLEOTIDE SEQUENCE</scope>
    <source>
        <strain evidence="3">237g6f4</strain>
        <tissue evidence="3">Blood</tissue>
    </source>
</reference>
<keyword evidence="1" id="KW-0812">Transmembrane</keyword>
<dbReference type="InterPro" id="IPR007110">
    <property type="entry name" value="Ig-like_dom"/>
</dbReference>
<dbReference type="InterPro" id="IPR013783">
    <property type="entry name" value="Ig-like_fold"/>
</dbReference>
<dbReference type="PROSITE" id="PS50835">
    <property type="entry name" value="IG_LIKE"/>
    <property type="match status" value="1"/>
</dbReference>
<feature type="non-terminal residue" evidence="3">
    <location>
        <position position="216"/>
    </location>
</feature>
<dbReference type="InterPro" id="IPR036179">
    <property type="entry name" value="Ig-like_dom_sf"/>
</dbReference>
<keyword evidence="1" id="KW-0472">Membrane</keyword>
<dbReference type="InterPro" id="IPR013106">
    <property type="entry name" value="Ig_V-set"/>
</dbReference>
<keyword evidence="1" id="KW-1133">Transmembrane helix</keyword>
<dbReference type="Proteomes" id="UP000824782">
    <property type="component" value="Unassembled WGS sequence"/>
</dbReference>
<evidence type="ECO:0000256" key="1">
    <source>
        <dbReference type="SAM" id="Phobius"/>
    </source>
</evidence>
<dbReference type="SUPFAM" id="SSF48726">
    <property type="entry name" value="Immunoglobulin"/>
    <property type="match status" value="1"/>
</dbReference>
<evidence type="ECO:0000313" key="3">
    <source>
        <dbReference type="EMBL" id="KAG8535562.1"/>
    </source>
</evidence>